<reference evidence="1" key="1">
    <citation type="journal article" date="2014" name="Front. Microbiol.">
        <title>High frequency of phylogenetically diverse reductive dehalogenase-homologous genes in deep subseafloor sedimentary metagenomes.</title>
        <authorList>
            <person name="Kawai M."/>
            <person name="Futagami T."/>
            <person name="Toyoda A."/>
            <person name="Takaki Y."/>
            <person name="Nishi S."/>
            <person name="Hori S."/>
            <person name="Arai W."/>
            <person name="Tsubouchi T."/>
            <person name="Morono Y."/>
            <person name="Uchiyama I."/>
            <person name="Ito T."/>
            <person name="Fujiyama A."/>
            <person name="Inagaki F."/>
            <person name="Takami H."/>
        </authorList>
    </citation>
    <scope>NUCLEOTIDE SEQUENCE</scope>
    <source>
        <strain evidence="1">Expedition CK06-06</strain>
    </source>
</reference>
<dbReference type="EMBL" id="BARV01002722">
    <property type="protein sequence ID" value="GAH95373.1"/>
    <property type="molecule type" value="Genomic_DNA"/>
</dbReference>
<comment type="caution">
    <text evidence="1">The sequence shown here is derived from an EMBL/GenBank/DDBJ whole genome shotgun (WGS) entry which is preliminary data.</text>
</comment>
<proteinExistence type="predicted"/>
<protein>
    <recommendedName>
        <fullName evidence="2">Transposase</fullName>
    </recommendedName>
</protein>
<name>X1LMK6_9ZZZZ</name>
<dbReference type="AlphaFoldDB" id="X1LMK6"/>
<sequence length="54" mass="5866">EAHLIAIACSSAPQGRNRWTVRLLADEMVSLGIVESCSKSTVHNTLKKMNLSPT</sequence>
<organism evidence="1">
    <name type="scientific">marine sediment metagenome</name>
    <dbReference type="NCBI Taxonomy" id="412755"/>
    <lineage>
        <taxon>unclassified sequences</taxon>
        <taxon>metagenomes</taxon>
        <taxon>ecological metagenomes</taxon>
    </lineage>
</organism>
<accession>X1LMK6</accession>
<evidence type="ECO:0000313" key="1">
    <source>
        <dbReference type="EMBL" id="GAH95373.1"/>
    </source>
</evidence>
<evidence type="ECO:0008006" key="2">
    <source>
        <dbReference type="Google" id="ProtNLM"/>
    </source>
</evidence>
<feature type="non-terminal residue" evidence="1">
    <location>
        <position position="1"/>
    </location>
</feature>
<gene>
    <name evidence="1" type="ORF">S06H3_06871</name>
</gene>